<evidence type="ECO:0000256" key="8">
    <source>
        <dbReference type="ARBA" id="ARBA00022741"/>
    </source>
</evidence>
<evidence type="ECO:0000256" key="9">
    <source>
        <dbReference type="ARBA" id="ARBA00022840"/>
    </source>
</evidence>
<keyword evidence="5" id="KW-0808">Transferase</keyword>
<accession>A0A7H0SNC5</accession>
<dbReference type="GO" id="GO:0000049">
    <property type="term" value="F:tRNA binding"/>
    <property type="evidence" value="ECO:0007669"/>
    <property type="project" value="TreeGrafter"/>
</dbReference>
<dbReference type="InterPro" id="IPR006070">
    <property type="entry name" value="Sua5-like_dom"/>
</dbReference>
<comment type="subcellular location">
    <subcellularLocation>
        <location evidence="1">Cytoplasm</location>
    </subcellularLocation>
</comment>
<comment type="catalytic activity">
    <reaction evidence="11">
        <text>L-threonine + hydrogencarbonate + ATP = L-threonylcarbamoyladenylate + diphosphate + H2O</text>
        <dbReference type="Rhea" id="RHEA:36407"/>
        <dbReference type="ChEBI" id="CHEBI:15377"/>
        <dbReference type="ChEBI" id="CHEBI:17544"/>
        <dbReference type="ChEBI" id="CHEBI:30616"/>
        <dbReference type="ChEBI" id="CHEBI:33019"/>
        <dbReference type="ChEBI" id="CHEBI:57926"/>
        <dbReference type="ChEBI" id="CHEBI:73682"/>
        <dbReference type="EC" id="2.7.7.87"/>
    </reaction>
</comment>
<gene>
    <name evidence="12" type="ORF">GP475_04880</name>
</gene>
<keyword evidence="7" id="KW-0548">Nucleotidyltransferase</keyword>
<proteinExistence type="inferred from homology"/>
<dbReference type="Gene3D" id="3.90.870.10">
    <property type="entry name" value="DHBP synthase"/>
    <property type="match status" value="1"/>
</dbReference>
<dbReference type="GO" id="GO:0003725">
    <property type="term" value="F:double-stranded RNA binding"/>
    <property type="evidence" value="ECO:0007669"/>
    <property type="project" value="InterPro"/>
</dbReference>
<keyword evidence="4" id="KW-0963">Cytoplasm</keyword>
<dbReference type="GO" id="GO:0006450">
    <property type="term" value="P:regulation of translational fidelity"/>
    <property type="evidence" value="ECO:0007669"/>
    <property type="project" value="TreeGrafter"/>
</dbReference>
<dbReference type="NCBIfam" id="TIGR00057">
    <property type="entry name" value="L-threonylcarbamoyladenylate synthase"/>
    <property type="match status" value="1"/>
</dbReference>
<dbReference type="AlphaFoldDB" id="A0A7H0SNC5"/>
<dbReference type="KEGG" id="cpoy:GP475_04880"/>
<dbReference type="PROSITE" id="PS51163">
    <property type="entry name" value="YRDC"/>
    <property type="match status" value="1"/>
</dbReference>
<keyword evidence="8" id="KW-0547">Nucleotide-binding</keyword>
<organism evidence="12 13">
    <name type="scientific">Corynebacterium poyangense</name>
    <dbReference type="NCBI Taxonomy" id="2684405"/>
    <lineage>
        <taxon>Bacteria</taxon>
        <taxon>Bacillati</taxon>
        <taxon>Actinomycetota</taxon>
        <taxon>Actinomycetes</taxon>
        <taxon>Mycobacteriales</taxon>
        <taxon>Corynebacteriaceae</taxon>
        <taxon>Corynebacterium</taxon>
    </lineage>
</organism>
<dbReference type="SUPFAM" id="SSF55821">
    <property type="entry name" value="YrdC/RibB"/>
    <property type="match status" value="1"/>
</dbReference>
<dbReference type="EC" id="2.7.7.87" evidence="3"/>
<keyword evidence="13" id="KW-1185">Reference proteome</keyword>
<evidence type="ECO:0000256" key="3">
    <source>
        <dbReference type="ARBA" id="ARBA00012584"/>
    </source>
</evidence>
<evidence type="ECO:0000256" key="11">
    <source>
        <dbReference type="ARBA" id="ARBA00048366"/>
    </source>
</evidence>
<evidence type="ECO:0000256" key="7">
    <source>
        <dbReference type="ARBA" id="ARBA00022695"/>
    </source>
</evidence>
<evidence type="ECO:0000313" key="13">
    <source>
        <dbReference type="Proteomes" id="UP000516320"/>
    </source>
</evidence>
<dbReference type="GO" id="GO:0005524">
    <property type="term" value="F:ATP binding"/>
    <property type="evidence" value="ECO:0007669"/>
    <property type="project" value="UniProtKB-KW"/>
</dbReference>
<evidence type="ECO:0000256" key="10">
    <source>
        <dbReference type="ARBA" id="ARBA00029774"/>
    </source>
</evidence>
<dbReference type="InterPro" id="IPR017945">
    <property type="entry name" value="DHBP_synth_RibB-like_a/b_dom"/>
</dbReference>
<evidence type="ECO:0000313" key="12">
    <source>
        <dbReference type="EMBL" id="QNQ90050.1"/>
    </source>
</evidence>
<dbReference type="InterPro" id="IPR050156">
    <property type="entry name" value="TC-AMP_synthase_SUA5"/>
</dbReference>
<keyword evidence="6" id="KW-0819">tRNA processing</keyword>
<evidence type="ECO:0000256" key="5">
    <source>
        <dbReference type="ARBA" id="ARBA00022679"/>
    </source>
</evidence>
<dbReference type="EMBL" id="CP046884">
    <property type="protein sequence ID" value="QNQ90050.1"/>
    <property type="molecule type" value="Genomic_DNA"/>
</dbReference>
<evidence type="ECO:0000256" key="1">
    <source>
        <dbReference type="ARBA" id="ARBA00004496"/>
    </source>
</evidence>
<evidence type="ECO:0000256" key="2">
    <source>
        <dbReference type="ARBA" id="ARBA00007663"/>
    </source>
</evidence>
<dbReference type="GO" id="GO:0005737">
    <property type="term" value="C:cytoplasm"/>
    <property type="evidence" value="ECO:0007669"/>
    <property type="project" value="UniProtKB-SubCell"/>
</dbReference>
<sequence>MSGIWKCTDEAGLDRALRAVTESARRGNLIVMPTDTVYGIGADAFNNDAVAGILRAKGRGPDMPVPVLVGSWETAKGLVADYSEDLDALIRAFWPGALSIVTAQAPSLNWNLGDTRGTVMLRMPNHPVAIAVLRAVGPMAVSSANLTGHPPPTTVVDAQHQLGSQVDMYLDGGESEVGTPSSIIDLSQAQPRLLREAALSAEAIAEVLGCSADILRGGA</sequence>
<protein>
    <recommendedName>
        <fullName evidence="10">L-threonylcarbamoyladenylate synthase</fullName>
        <ecNumber evidence="3">2.7.7.87</ecNumber>
    </recommendedName>
    <alternativeName>
        <fullName evidence="10">L-threonylcarbamoyladenylate synthase</fullName>
    </alternativeName>
</protein>
<dbReference type="GO" id="GO:0008033">
    <property type="term" value="P:tRNA processing"/>
    <property type="evidence" value="ECO:0007669"/>
    <property type="project" value="UniProtKB-KW"/>
</dbReference>
<dbReference type="Proteomes" id="UP000516320">
    <property type="component" value="Chromosome"/>
</dbReference>
<name>A0A7H0SNC5_9CORY</name>
<reference evidence="12 13" key="1">
    <citation type="submission" date="2019-12" db="EMBL/GenBank/DDBJ databases">
        <title>Corynebacterium sp. nov., isolated from feces of the Anser Albifrons in China.</title>
        <authorList>
            <person name="Liu Q."/>
        </authorList>
    </citation>
    <scope>NUCLEOTIDE SEQUENCE [LARGE SCALE GENOMIC DNA]</scope>
    <source>
        <strain evidence="12 13">4H37-19</strain>
    </source>
</reference>
<comment type="similarity">
    <text evidence="2">Belongs to the SUA5 family.</text>
</comment>
<dbReference type="PANTHER" id="PTHR17490:SF16">
    <property type="entry name" value="THREONYLCARBAMOYL-AMP SYNTHASE"/>
    <property type="match status" value="1"/>
</dbReference>
<dbReference type="Pfam" id="PF01300">
    <property type="entry name" value="Sua5_yciO_yrdC"/>
    <property type="match status" value="1"/>
</dbReference>
<dbReference type="GO" id="GO:0061710">
    <property type="term" value="F:L-threonylcarbamoyladenylate synthase"/>
    <property type="evidence" value="ECO:0007669"/>
    <property type="project" value="UniProtKB-EC"/>
</dbReference>
<evidence type="ECO:0000256" key="6">
    <source>
        <dbReference type="ARBA" id="ARBA00022694"/>
    </source>
</evidence>
<evidence type="ECO:0000256" key="4">
    <source>
        <dbReference type="ARBA" id="ARBA00022490"/>
    </source>
</evidence>
<keyword evidence="9" id="KW-0067">ATP-binding</keyword>
<dbReference type="RefSeq" id="WP_187975510.1">
    <property type="nucleotide sequence ID" value="NZ_CP046884.1"/>
</dbReference>
<dbReference type="PANTHER" id="PTHR17490">
    <property type="entry name" value="SUA5"/>
    <property type="match status" value="1"/>
</dbReference>